<dbReference type="InterPro" id="IPR058240">
    <property type="entry name" value="rSAM_sf"/>
</dbReference>
<sequence>MDEFEECIRMGIHEFLIYDDTFTVNKQRVLDICKEVVKRKLDIGFDIRARVDTVNKDVLKWLKKAGCRGIHYGGGSPYRIESPNSNRPKTS</sequence>
<dbReference type="InterPro" id="IPR051198">
    <property type="entry name" value="BchE-like"/>
</dbReference>
<gene>
    <name evidence="7" type="ORF">S06H3_61673</name>
</gene>
<dbReference type="PANTHER" id="PTHR43409:SF7">
    <property type="entry name" value="BLL1977 PROTEIN"/>
    <property type="match status" value="1"/>
</dbReference>
<evidence type="ECO:0000256" key="5">
    <source>
        <dbReference type="ARBA" id="ARBA00023014"/>
    </source>
</evidence>
<keyword evidence="3" id="KW-0479">Metal-binding</keyword>
<dbReference type="SUPFAM" id="SSF102114">
    <property type="entry name" value="Radical SAM enzymes"/>
    <property type="match status" value="1"/>
</dbReference>
<keyword evidence="4" id="KW-0408">Iron</keyword>
<proteinExistence type="predicted"/>
<evidence type="ECO:0000256" key="3">
    <source>
        <dbReference type="ARBA" id="ARBA00022723"/>
    </source>
</evidence>
<feature type="compositionally biased region" description="Polar residues" evidence="6">
    <location>
        <begin position="82"/>
        <end position="91"/>
    </location>
</feature>
<organism evidence="7">
    <name type="scientific">marine sediment metagenome</name>
    <dbReference type="NCBI Taxonomy" id="412755"/>
    <lineage>
        <taxon>unclassified sequences</taxon>
        <taxon>metagenomes</taxon>
        <taxon>ecological metagenomes</taxon>
    </lineage>
</organism>
<dbReference type="AlphaFoldDB" id="X1PE17"/>
<evidence type="ECO:0000256" key="6">
    <source>
        <dbReference type="SAM" id="MobiDB-lite"/>
    </source>
</evidence>
<comment type="cofactor">
    <cofactor evidence="1">
        <name>[4Fe-4S] cluster</name>
        <dbReference type="ChEBI" id="CHEBI:49883"/>
    </cofactor>
</comment>
<evidence type="ECO:0000313" key="7">
    <source>
        <dbReference type="EMBL" id="GAI54532.1"/>
    </source>
</evidence>
<evidence type="ECO:0008006" key="8">
    <source>
        <dbReference type="Google" id="ProtNLM"/>
    </source>
</evidence>
<comment type="caution">
    <text evidence="7">The sequence shown here is derived from an EMBL/GenBank/DDBJ whole genome shotgun (WGS) entry which is preliminary data.</text>
</comment>
<evidence type="ECO:0000256" key="4">
    <source>
        <dbReference type="ARBA" id="ARBA00023004"/>
    </source>
</evidence>
<dbReference type="GO" id="GO:0051536">
    <property type="term" value="F:iron-sulfur cluster binding"/>
    <property type="evidence" value="ECO:0007669"/>
    <property type="project" value="UniProtKB-KW"/>
</dbReference>
<keyword evidence="2" id="KW-0949">S-adenosyl-L-methionine</keyword>
<protein>
    <recommendedName>
        <fullName evidence="8">Radical SAM core domain-containing protein</fullName>
    </recommendedName>
</protein>
<evidence type="ECO:0000256" key="2">
    <source>
        <dbReference type="ARBA" id="ARBA00022691"/>
    </source>
</evidence>
<evidence type="ECO:0000256" key="1">
    <source>
        <dbReference type="ARBA" id="ARBA00001966"/>
    </source>
</evidence>
<name>X1PE17_9ZZZZ</name>
<dbReference type="EMBL" id="BARV01040492">
    <property type="protein sequence ID" value="GAI54532.1"/>
    <property type="molecule type" value="Genomic_DNA"/>
</dbReference>
<keyword evidence="5" id="KW-0411">Iron-sulfur</keyword>
<dbReference type="GO" id="GO:0046872">
    <property type="term" value="F:metal ion binding"/>
    <property type="evidence" value="ECO:0007669"/>
    <property type="project" value="UniProtKB-KW"/>
</dbReference>
<dbReference type="PANTHER" id="PTHR43409">
    <property type="entry name" value="ANAEROBIC MAGNESIUM-PROTOPORPHYRIN IX MONOMETHYL ESTER CYCLASE-RELATED"/>
    <property type="match status" value="1"/>
</dbReference>
<reference evidence="7" key="1">
    <citation type="journal article" date="2014" name="Front. Microbiol.">
        <title>High frequency of phylogenetically diverse reductive dehalogenase-homologous genes in deep subseafloor sedimentary metagenomes.</title>
        <authorList>
            <person name="Kawai M."/>
            <person name="Futagami T."/>
            <person name="Toyoda A."/>
            <person name="Takaki Y."/>
            <person name="Nishi S."/>
            <person name="Hori S."/>
            <person name="Arai W."/>
            <person name="Tsubouchi T."/>
            <person name="Morono Y."/>
            <person name="Uchiyama I."/>
            <person name="Ito T."/>
            <person name="Fujiyama A."/>
            <person name="Inagaki F."/>
            <person name="Takami H."/>
        </authorList>
    </citation>
    <scope>NUCLEOTIDE SEQUENCE</scope>
    <source>
        <strain evidence="7">Expedition CK06-06</strain>
    </source>
</reference>
<accession>X1PE17</accession>
<feature type="region of interest" description="Disordered" evidence="6">
    <location>
        <begin position="71"/>
        <end position="91"/>
    </location>
</feature>